<evidence type="ECO:0000313" key="3">
    <source>
        <dbReference type="Proteomes" id="UP000297706"/>
    </source>
</evidence>
<protein>
    <submittedName>
        <fullName evidence="2">Prepilin-type cleavage/methylation domain-containing protein</fullName>
    </submittedName>
</protein>
<proteinExistence type="predicted"/>
<dbReference type="RefSeq" id="WP_135278155.1">
    <property type="nucleotide sequence ID" value="NZ_PQVH01000010.1"/>
</dbReference>
<gene>
    <name evidence="2" type="ORF">C3Y98_08585</name>
</gene>
<keyword evidence="1" id="KW-0812">Transmembrane</keyword>
<dbReference type="InterPro" id="IPR012902">
    <property type="entry name" value="N_methyl_site"/>
</dbReference>
<dbReference type="PROSITE" id="PS00409">
    <property type="entry name" value="PROKAR_NTER_METHYL"/>
    <property type="match status" value="1"/>
</dbReference>
<reference evidence="2 3" key="1">
    <citation type="submission" date="2018-02" db="EMBL/GenBank/DDBJ databases">
        <title>A novel lanthanide dependent methylotroph, Methylotenera sp. La3113.</title>
        <authorList>
            <person name="Lv H."/>
            <person name="Tani A."/>
        </authorList>
    </citation>
    <scope>NUCLEOTIDE SEQUENCE [LARGE SCALE GENOMIC DNA]</scope>
    <source>
        <strain evidence="2 3">La3113</strain>
    </source>
</reference>
<dbReference type="EMBL" id="PQVH01000010">
    <property type="protein sequence ID" value="TFW70986.1"/>
    <property type="molecule type" value="Genomic_DNA"/>
</dbReference>
<evidence type="ECO:0000256" key="1">
    <source>
        <dbReference type="SAM" id="Phobius"/>
    </source>
</evidence>
<dbReference type="OrthoDB" id="6038212at2"/>
<dbReference type="SUPFAM" id="SSF54523">
    <property type="entry name" value="Pili subunits"/>
    <property type="match status" value="1"/>
</dbReference>
<name>A0A4Y9VQG2_9PROT</name>
<keyword evidence="1" id="KW-1133">Transmembrane helix</keyword>
<comment type="caution">
    <text evidence="2">The sequence shown here is derived from an EMBL/GenBank/DDBJ whole genome shotgun (WGS) entry which is preliminary data.</text>
</comment>
<evidence type="ECO:0000313" key="2">
    <source>
        <dbReference type="EMBL" id="TFW70986.1"/>
    </source>
</evidence>
<dbReference type="Pfam" id="PF07963">
    <property type="entry name" value="N_methyl"/>
    <property type="match status" value="1"/>
</dbReference>
<keyword evidence="3" id="KW-1185">Reference proteome</keyword>
<feature type="transmembrane region" description="Helical" evidence="1">
    <location>
        <begin position="12"/>
        <end position="35"/>
    </location>
</feature>
<sequence length="274" mass="28403">MIKKSFSHRCVGGFTLVEMAIVIVILGFVLGALLMPMQVQRQQQAQLQTENTLAIAKRALLGYAQAHGRLPCPATAVSNGIEQPIGGAATCTQAVGFLPAATLGMQPADAQGYALDGWDNRIRYAVTQSSAGGAATPDFTTNIADNAATPLVNEADGMNVVGMSNLLPDLRVCASSVGITAAVCSAAVPETNYLINNAVAVIYSIGATGNQAIGGADETANLNDADANGIVDDGVFVSHEPRSAADANGEFDHIVTWISPYVLYNAMIEAGQLH</sequence>
<accession>A0A4Y9VQG2</accession>
<dbReference type="AlphaFoldDB" id="A0A4Y9VQG2"/>
<dbReference type="InterPro" id="IPR045584">
    <property type="entry name" value="Pilin-like"/>
</dbReference>
<organism evidence="2 3">
    <name type="scientific">Methylotenera oryzisoli</name>
    <dbReference type="NCBI Taxonomy" id="2080758"/>
    <lineage>
        <taxon>Bacteria</taxon>
        <taxon>Pseudomonadati</taxon>
        <taxon>Pseudomonadota</taxon>
        <taxon>Betaproteobacteria</taxon>
        <taxon>Nitrosomonadales</taxon>
        <taxon>Methylophilaceae</taxon>
        <taxon>Methylotenera</taxon>
    </lineage>
</organism>
<dbReference type="Proteomes" id="UP000297706">
    <property type="component" value="Unassembled WGS sequence"/>
</dbReference>
<keyword evidence="1" id="KW-0472">Membrane</keyword>